<evidence type="ECO:0000256" key="3">
    <source>
        <dbReference type="ARBA" id="ARBA00022801"/>
    </source>
</evidence>
<evidence type="ECO:0000256" key="2">
    <source>
        <dbReference type="ARBA" id="ARBA00022723"/>
    </source>
</evidence>
<evidence type="ECO:0000256" key="1">
    <source>
        <dbReference type="ARBA" id="ARBA00022670"/>
    </source>
</evidence>
<sequence length="170" mass="18714">MNPSPLRPPPEDGAAVIQNSHDQFATFATSSFASLTLTQVASGTLASVLQSPVEDDTHPLLHNPTNSSPTTLERAAWMDEVVAQSRVFSIDDGSPRLPVAHMVCNQMPPVGDKTNLVTFQEVETVFHEFGHALQHMVTKQDEGMVAGIRGIEWNAVELSSQFMENWCYHR</sequence>
<accession>A0A7J0H7Y6</accession>
<protein>
    <submittedName>
        <fullName evidence="8">Zincin-like metalloproteases family protein</fullName>
    </submittedName>
</protein>
<dbReference type="EMBL" id="BJWL01000027">
    <property type="protein sequence ID" value="GFZ18884.1"/>
    <property type="molecule type" value="Genomic_DNA"/>
</dbReference>
<evidence type="ECO:0000313" key="8">
    <source>
        <dbReference type="EMBL" id="GFZ18884.1"/>
    </source>
</evidence>
<comment type="cofactor">
    <cofactor evidence="6">
        <name>Zn(2+)</name>
        <dbReference type="ChEBI" id="CHEBI:29105"/>
    </cofactor>
    <text evidence="6">Binds 1 zinc ion.</text>
</comment>
<dbReference type="SUPFAM" id="SSF55486">
    <property type="entry name" value="Metalloproteases ('zincins'), catalytic domain"/>
    <property type="match status" value="1"/>
</dbReference>
<evidence type="ECO:0000259" key="7">
    <source>
        <dbReference type="Pfam" id="PF01432"/>
    </source>
</evidence>
<evidence type="ECO:0000313" key="9">
    <source>
        <dbReference type="Proteomes" id="UP000585474"/>
    </source>
</evidence>
<comment type="similarity">
    <text evidence="6">Belongs to the peptidase M3 family.</text>
</comment>
<comment type="caution">
    <text evidence="8">The sequence shown here is derived from an EMBL/GenBank/DDBJ whole genome shotgun (WGS) entry which is preliminary data.</text>
</comment>
<name>A0A7J0H7Y6_9ERIC</name>
<dbReference type="Proteomes" id="UP000585474">
    <property type="component" value="Unassembled WGS sequence"/>
</dbReference>
<feature type="domain" description="Peptidase M3A/M3B catalytic" evidence="7">
    <location>
        <begin position="76"/>
        <end position="169"/>
    </location>
</feature>
<dbReference type="PANTHER" id="PTHR11804:SF83">
    <property type="entry name" value="LD37516P"/>
    <property type="match status" value="1"/>
</dbReference>
<reference evidence="8 9" key="1">
    <citation type="submission" date="2019-07" db="EMBL/GenBank/DDBJ databases">
        <title>De Novo Assembly of kiwifruit Actinidia rufa.</title>
        <authorList>
            <person name="Sugita-Konishi S."/>
            <person name="Sato K."/>
            <person name="Mori E."/>
            <person name="Abe Y."/>
            <person name="Kisaki G."/>
            <person name="Hamano K."/>
            <person name="Suezawa K."/>
            <person name="Otani M."/>
            <person name="Fukuda T."/>
            <person name="Manabe T."/>
            <person name="Gomi K."/>
            <person name="Tabuchi M."/>
            <person name="Akimitsu K."/>
            <person name="Kataoka I."/>
        </authorList>
    </citation>
    <scope>NUCLEOTIDE SEQUENCE [LARGE SCALE GENOMIC DNA]</scope>
    <source>
        <strain evidence="9">cv. Fuchu</strain>
    </source>
</reference>
<dbReference type="PANTHER" id="PTHR11804">
    <property type="entry name" value="PROTEASE M3 THIMET OLIGOPEPTIDASE-RELATED"/>
    <property type="match status" value="1"/>
</dbReference>
<keyword evidence="9" id="KW-1185">Reference proteome</keyword>
<keyword evidence="5 6" id="KW-0482">Metalloprotease</keyword>
<evidence type="ECO:0000256" key="5">
    <source>
        <dbReference type="ARBA" id="ARBA00023049"/>
    </source>
</evidence>
<gene>
    <name evidence="8" type="ORF">Acr_27g0006230</name>
</gene>
<dbReference type="InterPro" id="IPR045090">
    <property type="entry name" value="Pept_M3A_M3B"/>
</dbReference>
<dbReference type="Pfam" id="PF01432">
    <property type="entry name" value="Peptidase_M3"/>
    <property type="match status" value="1"/>
</dbReference>
<dbReference type="GO" id="GO:0046872">
    <property type="term" value="F:metal ion binding"/>
    <property type="evidence" value="ECO:0007669"/>
    <property type="project" value="UniProtKB-UniRule"/>
</dbReference>
<dbReference type="InterPro" id="IPR001567">
    <property type="entry name" value="Pept_M3A_M3B_dom"/>
</dbReference>
<dbReference type="GO" id="GO:0004222">
    <property type="term" value="F:metalloendopeptidase activity"/>
    <property type="evidence" value="ECO:0007669"/>
    <property type="project" value="InterPro"/>
</dbReference>
<dbReference type="OrthoDB" id="534666at2759"/>
<keyword evidence="4 6" id="KW-0862">Zinc</keyword>
<proteinExistence type="inferred from homology"/>
<evidence type="ECO:0000256" key="4">
    <source>
        <dbReference type="ARBA" id="ARBA00022833"/>
    </source>
</evidence>
<keyword evidence="3 6" id="KW-0378">Hydrolase</keyword>
<keyword evidence="1 6" id="KW-0645">Protease</keyword>
<dbReference type="Gene3D" id="1.10.1370.40">
    <property type="match status" value="1"/>
</dbReference>
<dbReference type="AlphaFoldDB" id="A0A7J0H7Y6"/>
<dbReference type="GO" id="GO:0006518">
    <property type="term" value="P:peptide metabolic process"/>
    <property type="evidence" value="ECO:0007669"/>
    <property type="project" value="TreeGrafter"/>
</dbReference>
<organism evidence="8 9">
    <name type="scientific">Actinidia rufa</name>
    <dbReference type="NCBI Taxonomy" id="165716"/>
    <lineage>
        <taxon>Eukaryota</taxon>
        <taxon>Viridiplantae</taxon>
        <taxon>Streptophyta</taxon>
        <taxon>Embryophyta</taxon>
        <taxon>Tracheophyta</taxon>
        <taxon>Spermatophyta</taxon>
        <taxon>Magnoliopsida</taxon>
        <taxon>eudicotyledons</taxon>
        <taxon>Gunneridae</taxon>
        <taxon>Pentapetalae</taxon>
        <taxon>asterids</taxon>
        <taxon>Ericales</taxon>
        <taxon>Actinidiaceae</taxon>
        <taxon>Actinidia</taxon>
    </lineage>
</organism>
<keyword evidence="2 6" id="KW-0479">Metal-binding</keyword>
<dbReference type="GO" id="GO:0006508">
    <property type="term" value="P:proteolysis"/>
    <property type="evidence" value="ECO:0007669"/>
    <property type="project" value="UniProtKB-KW"/>
</dbReference>
<evidence type="ECO:0000256" key="6">
    <source>
        <dbReference type="RuleBase" id="RU003435"/>
    </source>
</evidence>